<dbReference type="EMBL" id="CM042035">
    <property type="protein sequence ID" value="KAI3755122.1"/>
    <property type="molecule type" value="Genomic_DNA"/>
</dbReference>
<reference evidence="1 2" key="2">
    <citation type="journal article" date="2022" name="Mol. Ecol. Resour.">
        <title>The genomes of chicory, endive, great burdock and yacon provide insights into Asteraceae paleo-polyploidization history and plant inulin production.</title>
        <authorList>
            <person name="Fan W."/>
            <person name="Wang S."/>
            <person name="Wang H."/>
            <person name="Wang A."/>
            <person name="Jiang F."/>
            <person name="Liu H."/>
            <person name="Zhao H."/>
            <person name="Xu D."/>
            <person name="Zhang Y."/>
        </authorList>
    </citation>
    <scope>NUCLEOTIDE SEQUENCE [LARGE SCALE GENOMIC DNA]</scope>
    <source>
        <strain evidence="2">cv. Yunnan</strain>
        <tissue evidence="1">Leaves</tissue>
    </source>
</reference>
<gene>
    <name evidence="1" type="ORF">L1987_54917</name>
</gene>
<organism evidence="1 2">
    <name type="scientific">Smallanthus sonchifolius</name>
    <dbReference type="NCBI Taxonomy" id="185202"/>
    <lineage>
        <taxon>Eukaryota</taxon>
        <taxon>Viridiplantae</taxon>
        <taxon>Streptophyta</taxon>
        <taxon>Embryophyta</taxon>
        <taxon>Tracheophyta</taxon>
        <taxon>Spermatophyta</taxon>
        <taxon>Magnoliopsida</taxon>
        <taxon>eudicotyledons</taxon>
        <taxon>Gunneridae</taxon>
        <taxon>Pentapetalae</taxon>
        <taxon>asterids</taxon>
        <taxon>campanulids</taxon>
        <taxon>Asterales</taxon>
        <taxon>Asteraceae</taxon>
        <taxon>Asteroideae</taxon>
        <taxon>Heliantheae alliance</taxon>
        <taxon>Millerieae</taxon>
        <taxon>Smallanthus</taxon>
    </lineage>
</organism>
<dbReference type="Proteomes" id="UP001056120">
    <property type="component" value="Linkage Group LG18"/>
</dbReference>
<accession>A0ACB9E8J2</accession>
<protein>
    <submittedName>
        <fullName evidence="1">Uncharacterized protein</fullName>
    </submittedName>
</protein>
<reference evidence="2" key="1">
    <citation type="journal article" date="2022" name="Mol. Ecol. Resour.">
        <title>The genomes of chicory, endive, great burdock and yacon provide insights into Asteraceae palaeo-polyploidization history and plant inulin production.</title>
        <authorList>
            <person name="Fan W."/>
            <person name="Wang S."/>
            <person name="Wang H."/>
            <person name="Wang A."/>
            <person name="Jiang F."/>
            <person name="Liu H."/>
            <person name="Zhao H."/>
            <person name="Xu D."/>
            <person name="Zhang Y."/>
        </authorList>
    </citation>
    <scope>NUCLEOTIDE SEQUENCE [LARGE SCALE GENOMIC DNA]</scope>
    <source>
        <strain evidence="2">cv. Yunnan</strain>
    </source>
</reference>
<name>A0ACB9E8J2_9ASTR</name>
<sequence length="157" mass="17948">MQVTSLLETVTGGHGNEEVEDNYDILREAVMEHWTTLKLYYRAAADEYVKGNIELSDKLVKEVASPVFEFLFSAFPLNDLFIAFFSHFSLNDGEAISINLNDHDPKEAVRLLKTQLKSMSGIPCKIPIAFSNLFCYFRKLNWCESSLFGRILQPFII</sequence>
<comment type="caution">
    <text evidence="1">The sequence shown here is derived from an EMBL/GenBank/DDBJ whole genome shotgun (WGS) entry which is preliminary data.</text>
</comment>
<evidence type="ECO:0000313" key="2">
    <source>
        <dbReference type="Proteomes" id="UP001056120"/>
    </source>
</evidence>
<keyword evidence="2" id="KW-1185">Reference proteome</keyword>
<proteinExistence type="predicted"/>
<evidence type="ECO:0000313" key="1">
    <source>
        <dbReference type="EMBL" id="KAI3755122.1"/>
    </source>
</evidence>